<dbReference type="EMBL" id="LT985188">
    <property type="protein sequence ID" value="SPD86159.1"/>
    <property type="molecule type" value="Genomic_DNA"/>
</dbReference>
<protein>
    <recommendedName>
        <fullName evidence="1">Glutamine amidotransferase domain-containing protein</fullName>
    </recommendedName>
</protein>
<dbReference type="CDD" id="cd01741">
    <property type="entry name" value="GATase1_1"/>
    <property type="match status" value="1"/>
</dbReference>
<dbReference type="InterPro" id="IPR044992">
    <property type="entry name" value="ChyE-like"/>
</dbReference>
<reference evidence="2 3" key="1">
    <citation type="submission" date="2018-02" db="EMBL/GenBank/DDBJ databases">
        <authorList>
            <person name="Cohen D.B."/>
            <person name="Kent A.D."/>
        </authorList>
    </citation>
    <scope>NUCLEOTIDE SEQUENCE [LARGE SCALE GENOMIC DNA]</scope>
    <source>
        <strain evidence="2">1</strain>
    </source>
</reference>
<evidence type="ECO:0000313" key="3">
    <source>
        <dbReference type="Proteomes" id="UP000238164"/>
    </source>
</evidence>
<dbReference type="RefSeq" id="WP_105185221.1">
    <property type="nucleotide sequence ID" value="NZ_BAAAGO010000036.1"/>
</dbReference>
<organism evidence="2 3">
    <name type="scientific">Micropruina glycogenica</name>
    <dbReference type="NCBI Taxonomy" id="75385"/>
    <lineage>
        <taxon>Bacteria</taxon>
        <taxon>Bacillati</taxon>
        <taxon>Actinomycetota</taxon>
        <taxon>Actinomycetes</taxon>
        <taxon>Propionibacteriales</taxon>
        <taxon>Nocardioidaceae</taxon>
        <taxon>Micropruina</taxon>
    </lineage>
</organism>
<proteinExistence type="predicted"/>
<name>A0A2N9JF42_9ACTN</name>
<dbReference type="KEGG" id="mgg:MPLG2_1123"/>
<dbReference type="GO" id="GO:0005829">
    <property type="term" value="C:cytosol"/>
    <property type="evidence" value="ECO:0007669"/>
    <property type="project" value="TreeGrafter"/>
</dbReference>
<dbReference type="OrthoDB" id="5196541at2"/>
<dbReference type="PANTHER" id="PTHR42695:SF5">
    <property type="entry name" value="GLUTAMINE AMIDOTRANSFERASE YLR126C-RELATED"/>
    <property type="match status" value="1"/>
</dbReference>
<accession>A0A2N9JF42</accession>
<evidence type="ECO:0000313" key="2">
    <source>
        <dbReference type="EMBL" id="SPD86159.1"/>
    </source>
</evidence>
<dbReference type="Pfam" id="PF00117">
    <property type="entry name" value="GATase"/>
    <property type="match status" value="1"/>
</dbReference>
<evidence type="ECO:0000259" key="1">
    <source>
        <dbReference type="Pfam" id="PF00117"/>
    </source>
</evidence>
<keyword evidence="3" id="KW-1185">Reference proteome</keyword>
<dbReference type="AlphaFoldDB" id="A0A2N9JF42"/>
<dbReference type="Gene3D" id="3.40.50.880">
    <property type="match status" value="1"/>
</dbReference>
<sequence length="243" mass="25516">MATQPLIAVVQHQAECPAACLADWLCESDARLVTVRPDLGARLPAVHELDGLVVLGGIMGATDDHEAPWLPEVRALIRRCAEAGVPTLGVCLGHQLAATALGGRVIVNPQGKQSGLLPVGYTAAADTDPLFGGLAHRVRGVHSNNDVVAELPRGAVVLAQAPGGEVQAARFAPTVWGVQWHPEVDADVFAIWCELDPPGTEQQVREAIAQVAAARSELDEAWQPLAARFVELCRAAEPIGLAG</sequence>
<dbReference type="SUPFAM" id="SSF52317">
    <property type="entry name" value="Class I glutamine amidotransferase-like"/>
    <property type="match status" value="1"/>
</dbReference>
<dbReference type="Proteomes" id="UP000238164">
    <property type="component" value="Chromosome 1"/>
</dbReference>
<dbReference type="PANTHER" id="PTHR42695">
    <property type="entry name" value="GLUTAMINE AMIDOTRANSFERASE YLR126C-RELATED"/>
    <property type="match status" value="1"/>
</dbReference>
<gene>
    <name evidence="2" type="ORF">MPLG2_1123</name>
</gene>
<dbReference type="PROSITE" id="PS51273">
    <property type="entry name" value="GATASE_TYPE_1"/>
    <property type="match status" value="1"/>
</dbReference>
<feature type="domain" description="Glutamine amidotransferase" evidence="1">
    <location>
        <begin position="46"/>
        <end position="185"/>
    </location>
</feature>
<dbReference type="InterPro" id="IPR017926">
    <property type="entry name" value="GATASE"/>
</dbReference>
<dbReference type="InterPro" id="IPR029062">
    <property type="entry name" value="Class_I_gatase-like"/>
</dbReference>